<dbReference type="InterPro" id="IPR000644">
    <property type="entry name" value="CBS_dom"/>
</dbReference>
<dbReference type="EMBL" id="JACCBW010000002">
    <property type="protein sequence ID" value="NYE37867.1"/>
    <property type="molecule type" value="Genomic_DNA"/>
</dbReference>
<feature type="region of interest" description="Disordered" evidence="8">
    <location>
        <begin position="1"/>
        <end position="26"/>
    </location>
</feature>
<dbReference type="SMART" id="SM00382">
    <property type="entry name" value="AAA"/>
    <property type="match status" value="1"/>
</dbReference>
<dbReference type="Pfam" id="PF00005">
    <property type="entry name" value="ABC_tran"/>
    <property type="match status" value="1"/>
</dbReference>
<dbReference type="Pfam" id="PF00571">
    <property type="entry name" value="CBS"/>
    <property type="match status" value="2"/>
</dbReference>
<dbReference type="PROSITE" id="PS51371">
    <property type="entry name" value="CBS"/>
    <property type="match status" value="1"/>
</dbReference>
<accession>A0A7Y9H4N9</accession>
<evidence type="ECO:0000259" key="9">
    <source>
        <dbReference type="PROSITE" id="PS50893"/>
    </source>
</evidence>
<evidence type="ECO:0000313" key="12">
    <source>
        <dbReference type="Proteomes" id="UP000549911"/>
    </source>
</evidence>
<evidence type="ECO:0000313" key="11">
    <source>
        <dbReference type="EMBL" id="NYE37867.1"/>
    </source>
</evidence>
<dbReference type="InterPro" id="IPR003593">
    <property type="entry name" value="AAA+_ATPase"/>
</dbReference>
<dbReference type="Gene3D" id="3.10.580.10">
    <property type="entry name" value="CBS-domain"/>
    <property type="match status" value="1"/>
</dbReference>
<sequence length="429" mass="46035">MTAGPGTTTATTTAPTGRSGEQPAIEGRSLSKVYGLSDRQAARALASDDPAAAVSAAGGYLGASDVSFSIGKGEMFVVMGLSGSGKSTVLRMVNRLNEPTAGELLIDGEDITRVSDARLREIRNNDIGMVFQHFSLFPHRTVRDNAAYGLKVRGVGRAERRDRAEAALARVGLGDRGDKMPHELSGGMRQRVGLARALAVDPPILLMDEPFSALDPLIRRDMQDLLLELQAEDRRTTVFVTHDLNEAMRIGDQVMVMRQGRVVQCAPGAEIVAHPADDYVSEFVADVDRARVLTAYDLLRPAKLVFSADDRPDEALRRLGDNEAQGAFVVGADERLLGVVTDAALLGAANRGDQDLTGAVTQDFHTVEPTAHIGDFMHRAGRQVVPVTVVDERGRLRGVVPRATILSTLSTAPLAEREADERLEVAVSA</sequence>
<dbReference type="InterPro" id="IPR051921">
    <property type="entry name" value="ABC_osmolyte_uptake_ATP-bind"/>
</dbReference>
<dbReference type="Proteomes" id="UP000549911">
    <property type="component" value="Unassembled WGS sequence"/>
</dbReference>
<dbReference type="InterPro" id="IPR027417">
    <property type="entry name" value="P-loop_NTPase"/>
</dbReference>
<evidence type="ECO:0000256" key="6">
    <source>
        <dbReference type="ARBA" id="ARBA00023122"/>
    </source>
</evidence>
<organism evidence="11 12">
    <name type="scientific">Nocardioides cavernae</name>
    <dbReference type="NCBI Taxonomy" id="1921566"/>
    <lineage>
        <taxon>Bacteria</taxon>
        <taxon>Bacillati</taxon>
        <taxon>Actinomycetota</taxon>
        <taxon>Actinomycetes</taxon>
        <taxon>Propionibacteriales</taxon>
        <taxon>Nocardioidaceae</taxon>
        <taxon>Nocardioides</taxon>
    </lineage>
</organism>
<feature type="compositionally biased region" description="Low complexity" evidence="8">
    <location>
        <begin position="1"/>
        <end position="17"/>
    </location>
</feature>
<keyword evidence="2" id="KW-0813">Transport</keyword>
<dbReference type="FunFam" id="3.40.50.300:FF:000201">
    <property type="entry name" value="Glycine betaine/L-proline ABC transporter ATP-binding protein"/>
    <property type="match status" value="1"/>
</dbReference>
<reference evidence="11 12" key="2">
    <citation type="submission" date="2020-08" db="EMBL/GenBank/DDBJ databases">
        <title>The Agave Microbiome: Exploring the role of microbial communities in plant adaptations to desert environments.</title>
        <authorList>
            <person name="Partida-Martinez L.P."/>
        </authorList>
    </citation>
    <scope>NUCLEOTIDE SEQUENCE [LARGE SCALE GENOMIC DNA]</scope>
    <source>
        <strain evidence="11 12">AT2.17</strain>
    </source>
</reference>
<dbReference type="GO" id="GO:0031460">
    <property type="term" value="P:glycine betaine transport"/>
    <property type="evidence" value="ECO:0007669"/>
    <property type="project" value="InterPro"/>
</dbReference>
<dbReference type="GO" id="GO:0006865">
    <property type="term" value="P:amino acid transport"/>
    <property type="evidence" value="ECO:0007669"/>
    <property type="project" value="UniProtKB-KW"/>
</dbReference>
<gene>
    <name evidence="11" type="ORF">F4692_003000</name>
</gene>
<dbReference type="NCBIfam" id="TIGR01186">
    <property type="entry name" value="proV"/>
    <property type="match status" value="1"/>
</dbReference>
<evidence type="ECO:0000259" key="10">
    <source>
        <dbReference type="PROSITE" id="PS51371"/>
    </source>
</evidence>
<keyword evidence="4 11" id="KW-0067">ATP-binding</keyword>
<evidence type="ECO:0000256" key="4">
    <source>
        <dbReference type="ARBA" id="ARBA00022840"/>
    </source>
</evidence>
<dbReference type="SUPFAM" id="SSF54631">
    <property type="entry name" value="CBS-domain pair"/>
    <property type="match status" value="1"/>
</dbReference>
<proteinExistence type="inferred from homology"/>
<evidence type="ECO:0000256" key="1">
    <source>
        <dbReference type="ARBA" id="ARBA00005417"/>
    </source>
</evidence>
<dbReference type="InterPro" id="IPR005892">
    <property type="entry name" value="Gly-betaine_transp_ATP-bd"/>
</dbReference>
<evidence type="ECO:0000256" key="7">
    <source>
        <dbReference type="PROSITE-ProRule" id="PRU00703"/>
    </source>
</evidence>
<dbReference type="PANTHER" id="PTHR43869">
    <property type="entry name" value="GLYCINE BETAINE/PROLINE BETAINE TRANSPORT SYSTEM ATP-BINDING PROTEIN PROV"/>
    <property type="match status" value="1"/>
</dbReference>
<feature type="domain" description="ABC transporter" evidence="9">
    <location>
        <begin position="45"/>
        <end position="284"/>
    </location>
</feature>
<evidence type="ECO:0000256" key="5">
    <source>
        <dbReference type="ARBA" id="ARBA00022970"/>
    </source>
</evidence>
<dbReference type="PROSITE" id="PS00211">
    <property type="entry name" value="ABC_TRANSPORTER_1"/>
    <property type="match status" value="1"/>
</dbReference>
<dbReference type="PROSITE" id="PS50893">
    <property type="entry name" value="ABC_TRANSPORTER_2"/>
    <property type="match status" value="1"/>
</dbReference>
<reference evidence="11 12" key="1">
    <citation type="submission" date="2020-07" db="EMBL/GenBank/DDBJ databases">
        <authorList>
            <person name="Partida-Martinez L."/>
            <person name="Huntemann M."/>
            <person name="Clum A."/>
            <person name="Wang J."/>
            <person name="Palaniappan K."/>
            <person name="Ritter S."/>
            <person name="Chen I.-M."/>
            <person name="Stamatis D."/>
            <person name="Reddy T."/>
            <person name="O'Malley R."/>
            <person name="Daum C."/>
            <person name="Shapiro N."/>
            <person name="Ivanova N."/>
            <person name="Kyrpides N."/>
            <person name="Woyke T."/>
        </authorList>
    </citation>
    <scope>NUCLEOTIDE SEQUENCE [LARGE SCALE GENOMIC DNA]</scope>
    <source>
        <strain evidence="11 12">AT2.17</strain>
    </source>
</reference>
<dbReference type="GO" id="GO:0016020">
    <property type="term" value="C:membrane"/>
    <property type="evidence" value="ECO:0007669"/>
    <property type="project" value="InterPro"/>
</dbReference>
<feature type="domain" description="CBS" evidence="10">
    <location>
        <begin position="299"/>
        <end position="356"/>
    </location>
</feature>
<dbReference type="AlphaFoldDB" id="A0A7Y9H4N9"/>
<keyword evidence="12" id="KW-1185">Reference proteome</keyword>
<dbReference type="GO" id="GO:0016887">
    <property type="term" value="F:ATP hydrolysis activity"/>
    <property type="evidence" value="ECO:0007669"/>
    <property type="project" value="InterPro"/>
</dbReference>
<dbReference type="GO" id="GO:0005524">
    <property type="term" value="F:ATP binding"/>
    <property type="evidence" value="ECO:0007669"/>
    <property type="project" value="UniProtKB-KW"/>
</dbReference>
<dbReference type="PANTHER" id="PTHR43869:SF1">
    <property type="entry name" value="GLYCINE BETAINE_PROLINE BETAINE TRANSPORT SYSTEM ATP-BINDING PROTEIN PROV"/>
    <property type="match status" value="1"/>
</dbReference>
<protein>
    <submittedName>
        <fullName evidence="11">Glycine betaine/proline transport system ATP-binding protein</fullName>
    </submittedName>
</protein>
<dbReference type="InterPro" id="IPR003439">
    <property type="entry name" value="ABC_transporter-like_ATP-bd"/>
</dbReference>
<comment type="similarity">
    <text evidence="1">Belongs to the ABC transporter superfamily.</text>
</comment>
<evidence type="ECO:0000256" key="3">
    <source>
        <dbReference type="ARBA" id="ARBA00022741"/>
    </source>
</evidence>
<keyword evidence="5" id="KW-0029">Amino-acid transport</keyword>
<dbReference type="SUPFAM" id="SSF52540">
    <property type="entry name" value="P-loop containing nucleoside triphosphate hydrolases"/>
    <property type="match status" value="1"/>
</dbReference>
<dbReference type="Gene3D" id="3.40.50.300">
    <property type="entry name" value="P-loop containing nucleotide triphosphate hydrolases"/>
    <property type="match status" value="1"/>
</dbReference>
<dbReference type="InterPro" id="IPR046342">
    <property type="entry name" value="CBS_dom_sf"/>
</dbReference>
<keyword evidence="3" id="KW-0547">Nucleotide-binding</keyword>
<name>A0A7Y9H4N9_9ACTN</name>
<evidence type="ECO:0000256" key="2">
    <source>
        <dbReference type="ARBA" id="ARBA00022448"/>
    </source>
</evidence>
<dbReference type="RefSeq" id="WP_179620377.1">
    <property type="nucleotide sequence ID" value="NZ_JACCBW010000002.1"/>
</dbReference>
<comment type="caution">
    <text evidence="11">The sequence shown here is derived from an EMBL/GenBank/DDBJ whole genome shotgun (WGS) entry which is preliminary data.</text>
</comment>
<evidence type="ECO:0000256" key="8">
    <source>
        <dbReference type="SAM" id="MobiDB-lite"/>
    </source>
</evidence>
<dbReference type="GO" id="GO:0006970">
    <property type="term" value="P:response to osmotic stress"/>
    <property type="evidence" value="ECO:0007669"/>
    <property type="project" value="UniProtKB-ARBA"/>
</dbReference>
<keyword evidence="6 7" id="KW-0129">CBS domain</keyword>
<dbReference type="InterPro" id="IPR017871">
    <property type="entry name" value="ABC_transporter-like_CS"/>
</dbReference>